<dbReference type="AlphaFoldDB" id="A0A1V6QMY3"/>
<dbReference type="EMBL" id="MDYN01000001">
    <property type="protein sequence ID" value="OQD90535.1"/>
    <property type="molecule type" value="Genomic_DNA"/>
</dbReference>
<feature type="compositionally biased region" description="Polar residues" evidence="1">
    <location>
        <begin position="89"/>
        <end position="99"/>
    </location>
</feature>
<proteinExistence type="predicted"/>
<feature type="region of interest" description="Disordered" evidence="1">
    <location>
        <begin position="89"/>
        <end position="118"/>
    </location>
</feature>
<keyword evidence="2" id="KW-0472">Membrane</keyword>
<evidence type="ECO:0000313" key="4">
    <source>
        <dbReference type="Proteomes" id="UP000191672"/>
    </source>
</evidence>
<keyword evidence="4" id="KW-1185">Reference proteome</keyword>
<reference evidence="4" key="1">
    <citation type="journal article" date="2017" name="Nat. Microbiol.">
        <title>Global analysis of biosynthetic gene clusters reveals vast potential of secondary metabolite production in Penicillium species.</title>
        <authorList>
            <person name="Nielsen J.C."/>
            <person name="Grijseels S."/>
            <person name="Prigent S."/>
            <person name="Ji B."/>
            <person name="Dainat J."/>
            <person name="Nielsen K.F."/>
            <person name="Frisvad J.C."/>
            <person name="Workman M."/>
            <person name="Nielsen J."/>
        </authorList>
    </citation>
    <scope>NUCLEOTIDE SEQUENCE [LARGE SCALE GENOMIC DNA]</scope>
    <source>
        <strain evidence="4">IBT 31811</strain>
    </source>
</reference>
<dbReference type="Proteomes" id="UP000191672">
    <property type="component" value="Unassembled WGS sequence"/>
</dbReference>
<keyword evidence="2" id="KW-1133">Transmembrane helix</keyword>
<evidence type="ECO:0000256" key="2">
    <source>
        <dbReference type="SAM" id="Phobius"/>
    </source>
</evidence>
<evidence type="ECO:0000256" key="1">
    <source>
        <dbReference type="SAM" id="MobiDB-lite"/>
    </source>
</evidence>
<name>A0A1V6QMY3_9EURO</name>
<accession>A0A1V6QMY3</accession>
<dbReference type="STRING" id="416450.A0A1V6QMY3"/>
<organism evidence="3 4">
    <name type="scientific">Penicillium antarcticum</name>
    <dbReference type="NCBI Taxonomy" id="416450"/>
    <lineage>
        <taxon>Eukaryota</taxon>
        <taxon>Fungi</taxon>
        <taxon>Dikarya</taxon>
        <taxon>Ascomycota</taxon>
        <taxon>Pezizomycotina</taxon>
        <taxon>Eurotiomycetes</taxon>
        <taxon>Eurotiomycetidae</taxon>
        <taxon>Eurotiales</taxon>
        <taxon>Aspergillaceae</taxon>
        <taxon>Penicillium</taxon>
    </lineage>
</organism>
<keyword evidence="2" id="KW-0812">Transmembrane</keyword>
<feature type="transmembrane region" description="Helical" evidence="2">
    <location>
        <begin position="6"/>
        <end position="27"/>
    </location>
</feature>
<sequence>MANDLVYAAAASIIAPVLSVLLVYIVNISRGDPGVRMISENRVRFCMAILEKLQDRFPVIAAFIPIYEALLKRAGLQIQGSTNVLESPAATSLMQNGSRQPDEETSFDGTSPGSLFDQVMQDNIHGTSKVY</sequence>
<gene>
    <name evidence="3" type="ORF">PENANT_c001G00017</name>
</gene>
<protein>
    <submittedName>
        <fullName evidence="3">Uncharacterized protein</fullName>
    </submittedName>
</protein>
<evidence type="ECO:0000313" key="3">
    <source>
        <dbReference type="EMBL" id="OQD90535.1"/>
    </source>
</evidence>
<comment type="caution">
    <text evidence="3">The sequence shown here is derived from an EMBL/GenBank/DDBJ whole genome shotgun (WGS) entry which is preliminary data.</text>
</comment>